<keyword evidence="3" id="KW-1185">Reference proteome</keyword>
<evidence type="ECO:0000259" key="1">
    <source>
        <dbReference type="Pfam" id="PF24731"/>
    </source>
</evidence>
<name>A0ABT4LEH5_9PROT</name>
<feature type="domain" description="DUF7683" evidence="1">
    <location>
        <begin position="9"/>
        <end position="78"/>
    </location>
</feature>
<evidence type="ECO:0000313" key="3">
    <source>
        <dbReference type="Proteomes" id="UP001069802"/>
    </source>
</evidence>
<dbReference type="Proteomes" id="UP001069802">
    <property type="component" value="Unassembled WGS sequence"/>
</dbReference>
<protein>
    <recommendedName>
        <fullName evidence="1">DUF7683 domain-containing protein</fullName>
    </recommendedName>
</protein>
<evidence type="ECO:0000313" key="2">
    <source>
        <dbReference type="EMBL" id="MCZ4279487.1"/>
    </source>
</evidence>
<dbReference type="EMBL" id="JAPWGY010000001">
    <property type="protein sequence ID" value="MCZ4279487.1"/>
    <property type="molecule type" value="Genomic_DNA"/>
</dbReference>
<dbReference type="RefSeq" id="WP_419715204.1">
    <property type="nucleotide sequence ID" value="NZ_JAPWGY010000001.1"/>
</dbReference>
<accession>A0ABT4LEH5</accession>
<proteinExistence type="predicted"/>
<dbReference type="Pfam" id="PF24731">
    <property type="entry name" value="DUF7683"/>
    <property type="match status" value="1"/>
</dbReference>
<organism evidence="2 3">
    <name type="scientific">Kiloniella laminariae</name>
    <dbReference type="NCBI Taxonomy" id="454162"/>
    <lineage>
        <taxon>Bacteria</taxon>
        <taxon>Pseudomonadati</taxon>
        <taxon>Pseudomonadota</taxon>
        <taxon>Alphaproteobacteria</taxon>
        <taxon>Rhodospirillales</taxon>
        <taxon>Kiloniellaceae</taxon>
        <taxon>Kiloniella</taxon>
    </lineage>
</organism>
<dbReference type="InterPro" id="IPR056100">
    <property type="entry name" value="DUF7683"/>
</dbReference>
<comment type="caution">
    <text evidence="2">The sequence shown here is derived from an EMBL/GenBank/DDBJ whole genome shotgun (WGS) entry which is preliminary data.</text>
</comment>
<reference evidence="2" key="1">
    <citation type="submission" date="2022-12" db="EMBL/GenBank/DDBJ databases">
        <title>Bacterial isolates from different developmental stages of Nematostella vectensis.</title>
        <authorList>
            <person name="Fraune S."/>
        </authorList>
    </citation>
    <scope>NUCLEOTIDE SEQUENCE</scope>
    <source>
        <strain evidence="2">G21630-S1</strain>
    </source>
</reference>
<sequence length="82" mass="10018">MPKVTLRQYIIYFRNEDEKLLGETDLPYMDISVYQKLFKIDSDNPMYDSYPIGQLEAHFFKDQFDYEFDLEKCCYFFEQSLP</sequence>
<gene>
    <name evidence="2" type="ORF">O4H49_01780</name>
</gene>